<keyword evidence="5" id="KW-0472">Membrane</keyword>
<comment type="subcellular location">
    <subcellularLocation>
        <location evidence="2">Endoplasmic reticulum membrane</location>
        <topology evidence="2">Multi-pass membrane protein</topology>
    </subcellularLocation>
</comment>
<dbReference type="InParanoid" id="A0A0N1INJ8"/>
<dbReference type="AlphaFoldDB" id="A0A0N1INJ8"/>
<dbReference type="STRING" id="76193.A0A0N1INJ8"/>
<feature type="transmembrane region" description="Helical" evidence="5">
    <location>
        <begin position="58"/>
        <end position="78"/>
    </location>
</feature>
<sequence>MSIKINYDLKESGCKVHSITSQTSLVELHLVCKNIVKSISFEDGASGSEKALRGAVSARWAVGAAASTALLLLLAAAAERRLPAPRRASPDADAFDGYRAHAHLVNLTAIGARVAGSYENEVLAVRWAVQALRQVAAHASPHNSLEIDVHSASGAFPLTFLDGMNNVYRDVQSVVARARGRGGETSSARRTARPTRTALLINCHYDTVPGSPGASDDGAGCAVALEALRALLAAPRPLRHDLVLLLNGAEENILQASHAFITTHKYLAWGAACVVAASAALAASGGARAAYSGERPQRVLLFHTRRTDHARAPPSVDNFFWIPEIDANTPHSLVGYVEGVESARAGGAAGEEECSRWVYCGAPYYLPVRRLIARGHSLPARSSPRTRLQVAAHRRRLNDTTAALHLHIRGPQHVVVVVAPAEGALLRWSSVLARPLEGPRWGLRRTYFLSVHHARAPANMHLELHVQHEEVEVEGEAGGQVAQLSVAGHSMFGEDALSEEHQQLLERLPPWTAPFGWGVDLHLFAL</sequence>
<evidence type="ECO:0000256" key="3">
    <source>
        <dbReference type="ARBA" id="ARBA00010918"/>
    </source>
</evidence>
<dbReference type="InterPro" id="IPR053973">
    <property type="entry name" value="ERMP1-like_C"/>
</dbReference>
<dbReference type="InterPro" id="IPR007484">
    <property type="entry name" value="Peptidase_M28"/>
</dbReference>
<dbReference type="SUPFAM" id="SSF53187">
    <property type="entry name" value="Zn-dependent exopeptidases"/>
    <property type="match status" value="1"/>
</dbReference>
<evidence type="ECO:0000256" key="1">
    <source>
        <dbReference type="ARBA" id="ARBA00001947"/>
    </source>
</evidence>
<accession>A0A0N1INJ8</accession>
<dbReference type="Pfam" id="PF22248">
    <property type="entry name" value="ERMP1_C"/>
    <property type="match status" value="1"/>
</dbReference>
<evidence type="ECO:0000259" key="7">
    <source>
        <dbReference type="Pfam" id="PF22248"/>
    </source>
</evidence>
<dbReference type="GO" id="GO:0008235">
    <property type="term" value="F:metalloexopeptidase activity"/>
    <property type="evidence" value="ECO:0007669"/>
    <property type="project" value="InterPro"/>
</dbReference>
<dbReference type="InterPro" id="IPR045175">
    <property type="entry name" value="M28_fam"/>
</dbReference>
<feature type="domain" description="Endoplasmic reticulum metallopeptidase 1-like C-terminal" evidence="7">
    <location>
        <begin position="295"/>
        <end position="522"/>
    </location>
</feature>
<dbReference type="Pfam" id="PF04389">
    <property type="entry name" value="Peptidase_M28"/>
    <property type="match status" value="1"/>
</dbReference>
<keyword evidence="4" id="KW-0256">Endoplasmic reticulum</keyword>
<evidence type="ECO:0000259" key="6">
    <source>
        <dbReference type="Pfam" id="PF04389"/>
    </source>
</evidence>
<dbReference type="PANTHER" id="PTHR12147">
    <property type="entry name" value="METALLOPEPTIDASE M28 FAMILY MEMBER"/>
    <property type="match status" value="1"/>
</dbReference>
<evidence type="ECO:0000256" key="4">
    <source>
        <dbReference type="ARBA" id="ARBA00022824"/>
    </source>
</evidence>
<dbReference type="EMBL" id="KQ461184">
    <property type="protein sequence ID" value="KPJ07504.1"/>
    <property type="molecule type" value="Genomic_DNA"/>
</dbReference>
<keyword evidence="9" id="KW-1185">Reference proteome</keyword>
<reference evidence="8 9" key="1">
    <citation type="journal article" date="2015" name="Nat. Commun.">
        <title>Outbred genome sequencing and CRISPR/Cas9 gene editing in butterflies.</title>
        <authorList>
            <person name="Li X."/>
            <person name="Fan D."/>
            <person name="Zhang W."/>
            <person name="Liu G."/>
            <person name="Zhang L."/>
            <person name="Zhao L."/>
            <person name="Fang X."/>
            <person name="Chen L."/>
            <person name="Dong Y."/>
            <person name="Chen Y."/>
            <person name="Ding Y."/>
            <person name="Zhao R."/>
            <person name="Feng M."/>
            <person name="Zhu Y."/>
            <person name="Feng Y."/>
            <person name="Jiang X."/>
            <person name="Zhu D."/>
            <person name="Xiang H."/>
            <person name="Feng X."/>
            <person name="Li S."/>
            <person name="Wang J."/>
            <person name="Zhang G."/>
            <person name="Kronforst M.R."/>
            <person name="Wang W."/>
        </authorList>
    </citation>
    <scope>NUCLEOTIDE SEQUENCE [LARGE SCALE GENOMIC DNA]</scope>
    <source>
        <strain evidence="8">Ya'a_city_454_Pm</strain>
        <tissue evidence="8">Whole body</tissue>
    </source>
</reference>
<evidence type="ECO:0000313" key="8">
    <source>
        <dbReference type="EMBL" id="KPJ07504.1"/>
    </source>
</evidence>
<evidence type="ECO:0000313" key="9">
    <source>
        <dbReference type="Proteomes" id="UP000053240"/>
    </source>
</evidence>
<gene>
    <name evidence="8" type="ORF">RR48_02874</name>
</gene>
<proteinExistence type="inferred from homology"/>
<dbReference type="GO" id="GO:0005789">
    <property type="term" value="C:endoplasmic reticulum membrane"/>
    <property type="evidence" value="ECO:0007669"/>
    <property type="project" value="UniProtKB-SubCell"/>
</dbReference>
<dbReference type="Proteomes" id="UP000053240">
    <property type="component" value="Unassembled WGS sequence"/>
</dbReference>
<organism evidence="8 9">
    <name type="scientific">Papilio machaon</name>
    <name type="common">Old World swallowtail butterfly</name>
    <dbReference type="NCBI Taxonomy" id="76193"/>
    <lineage>
        <taxon>Eukaryota</taxon>
        <taxon>Metazoa</taxon>
        <taxon>Ecdysozoa</taxon>
        <taxon>Arthropoda</taxon>
        <taxon>Hexapoda</taxon>
        <taxon>Insecta</taxon>
        <taxon>Pterygota</taxon>
        <taxon>Neoptera</taxon>
        <taxon>Endopterygota</taxon>
        <taxon>Lepidoptera</taxon>
        <taxon>Glossata</taxon>
        <taxon>Ditrysia</taxon>
        <taxon>Papilionoidea</taxon>
        <taxon>Papilionidae</taxon>
        <taxon>Papilioninae</taxon>
        <taxon>Papilio</taxon>
    </lineage>
</organism>
<dbReference type="PANTHER" id="PTHR12147:SF22">
    <property type="entry name" value="ENDOPLASMIC RETICULUM METALLOPEPTIDASE 1"/>
    <property type="match status" value="1"/>
</dbReference>
<evidence type="ECO:0000256" key="2">
    <source>
        <dbReference type="ARBA" id="ARBA00004477"/>
    </source>
</evidence>
<name>A0A0N1INJ8_PAPMA</name>
<comment type="similarity">
    <text evidence="3">Belongs to the peptidase M28 family.</text>
</comment>
<keyword evidence="5" id="KW-0812">Transmembrane</keyword>
<comment type="cofactor">
    <cofactor evidence="1">
        <name>Zn(2+)</name>
        <dbReference type="ChEBI" id="CHEBI:29105"/>
    </cofactor>
</comment>
<protein>
    <submittedName>
        <fullName evidence="8">Endoplasmic reticulum metallopeptidase 1</fullName>
    </submittedName>
</protein>
<feature type="domain" description="Peptidase M28" evidence="6">
    <location>
        <begin position="196"/>
        <end position="272"/>
    </location>
</feature>
<dbReference type="Gene3D" id="3.40.630.10">
    <property type="entry name" value="Zn peptidases"/>
    <property type="match status" value="1"/>
</dbReference>
<dbReference type="GO" id="GO:0006508">
    <property type="term" value="P:proteolysis"/>
    <property type="evidence" value="ECO:0007669"/>
    <property type="project" value="InterPro"/>
</dbReference>
<evidence type="ECO:0000256" key="5">
    <source>
        <dbReference type="SAM" id="Phobius"/>
    </source>
</evidence>
<keyword evidence="5" id="KW-1133">Transmembrane helix</keyword>